<accession>A0A936N8S2</accession>
<name>A0A936N8S2_9ACTN</name>
<dbReference type="InterPro" id="IPR010982">
    <property type="entry name" value="Lambda_DNA-bd_dom_sf"/>
</dbReference>
<sequence>MGHRKFTDIVGEIDENRRARIDAIKEEARADAVAFNLSELRRHRSLTQVELAERLQRAQASISAMETADDNLLSTWRSVVESMGGHLELVAVFDDERIAIPS</sequence>
<feature type="domain" description="HTH cro/C1-type" evidence="1">
    <location>
        <begin position="37"/>
        <end position="67"/>
    </location>
</feature>
<dbReference type="Gene3D" id="1.10.260.40">
    <property type="entry name" value="lambda repressor-like DNA-binding domains"/>
    <property type="match status" value="1"/>
</dbReference>
<evidence type="ECO:0000313" key="2">
    <source>
        <dbReference type="EMBL" id="MBK9295465.1"/>
    </source>
</evidence>
<comment type="caution">
    <text evidence="2">The sequence shown here is derived from an EMBL/GenBank/DDBJ whole genome shotgun (WGS) entry which is preliminary data.</text>
</comment>
<dbReference type="PROSITE" id="PS50943">
    <property type="entry name" value="HTH_CROC1"/>
    <property type="match status" value="1"/>
</dbReference>
<dbReference type="SUPFAM" id="SSF47413">
    <property type="entry name" value="lambda repressor-like DNA-binding domains"/>
    <property type="match status" value="1"/>
</dbReference>
<dbReference type="InterPro" id="IPR001387">
    <property type="entry name" value="Cro/C1-type_HTH"/>
</dbReference>
<proteinExistence type="predicted"/>
<evidence type="ECO:0000259" key="1">
    <source>
        <dbReference type="PROSITE" id="PS50943"/>
    </source>
</evidence>
<dbReference type="AlphaFoldDB" id="A0A936N8S2"/>
<organism evidence="2 3">
    <name type="scientific">Candidatus Neomicrothrix subdominans</name>
    <dbReference type="NCBI Taxonomy" id="2954438"/>
    <lineage>
        <taxon>Bacteria</taxon>
        <taxon>Bacillati</taxon>
        <taxon>Actinomycetota</taxon>
        <taxon>Acidimicrobiia</taxon>
        <taxon>Acidimicrobiales</taxon>
        <taxon>Microthrixaceae</taxon>
        <taxon>Candidatus Neomicrothrix</taxon>
    </lineage>
</organism>
<protein>
    <submittedName>
        <fullName evidence="2">XRE family transcriptional regulator</fullName>
    </submittedName>
</protein>
<dbReference type="Proteomes" id="UP000727993">
    <property type="component" value="Unassembled WGS sequence"/>
</dbReference>
<reference evidence="2 3" key="1">
    <citation type="submission" date="2020-10" db="EMBL/GenBank/DDBJ databases">
        <title>Connecting structure to function with the recovery of over 1000 high-quality activated sludge metagenome-assembled genomes encoding full-length rRNA genes using long-read sequencing.</title>
        <authorList>
            <person name="Singleton C.M."/>
            <person name="Petriglieri F."/>
            <person name="Kristensen J.M."/>
            <person name="Kirkegaard R.H."/>
            <person name="Michaelsen T.Y."/>
            <person name="Andersen M.H."/>
            <person name="Karst S.M."/>
            <person name="Dueholm M.S."/>
            <person name="Nielsen P.H."/>
            <person name="Albertsen M."/>
        </authorList>
    </citation>
    <scope>NUCLEOTIDE SEQUENCE [LARGE SCALE GENOMIC DNA]</scope>
    <source>
        <strain evidence="2">Lyne_18-Q3-R50-59_MAXAC.006</strain>
    </source>
</reference>
<dbReference type="EMBL" id="JADJZA010000001">
    <property type="protein sequence ID" value="MBK9295465.1"/>
    <property type="molecule type" value="Genomic_DNA"/>
</dbReference>
<evidence type="ECO:0000313" key="3">
    <source>
        <dbReference type="Proteomes" id="UP000727993"/>
    </source>
</evidence>
<dbReference type="GO" id="GO:0003677">
    <property type="term" value="F:DNA binding"/>
    <property type="evidence" value="ECO:0007669"/>
    <property type="project" value="InterPro"/>
</dbReference>
<gene>
    <name evidence="2" type="ORF">IPN02_01035</name>
</gene>